<gene>
    <name evidence="1" type="ORF">M9H77_05951</name>
</gene>
<evidence type="ECO:0000313" key="1">
    <source>
        <dbReference type="EMBL" id="KAI5675001.1"/>
    </source>
</evidence>
<reference evidence="2" key="1">
    <citation type="journal article" date="2023" name="Nat. Plants">
        <title>Single-cell RNA sequencing provides a high-resolution roadmap for understanding the multicellular compartmentation of specialized metabolism.</title>
        <authorList>
            <person name="Sun S."/>
            <person name="Shen X."/>
            <person name="Li Y."/>
            <person name="Li Y."/>
            <person name="Wang S."/>
            <person name="Li R."/>
            <person name="Zhang H."/>
            <person name="Shen G."/>
            <person name="Guo B."/>
            <person name="Wei J."/>
            <person name="Xu J."/>
            <person name="St-Pierre B."/>
            <person name="Chen S."/>
            <person name="Sun C."/>
        </authorList>
    </citation>
    <scope>NUCLEOTIDE SEQUENCE [LARGE SCALE GENOMIC DNA]</scope>
</reference>
<dbReference type="Proteomes" id="UP001060085">
    <property type="component" value="Linkage Group LG02"/>
</dbReference>
<evidence type="ECO:0000313" key="2">
    <source>
        <dbReference type="Proteomes" id="UP001060085"/>
    </source>
</evidence>
<name>A0ACC0BQQ0_CATRO</name>
<protein>
    <submittedName>
        <fullName evidence="1">Uncharacterized protein</fullName>
    </submittedName>
</protein>
<organism evidence="1 2">
    <name type="scientific">Catharanthus roseus</name>
    <name type="common">Madagascar periwinkle</name>
    <name type="synonym">Vinca rosea</name>
    <dbReference type="NCBI Taxonomy" id="4058"/>
    <lineage>
        <taxon>Eukaryota</taxon>
        <taxon>Viridiplantae</taxon>
        <taxon>Streptophyta</taxon>
        <taxon>Embryophyta</taxon>
        <taxon>Tracheophyta</taxon>
        <taxon>Spermatophyta</taxon>
        <taxon>Magnoliopsida</taxon>
        <taxon>eudicotyledons</taxon>
        <taxon>Gunneridae</taxon>
        <taxon>Pentapetalae</taxon>
        <taxon>asterids</taxon>
        <taxon>lamiids</taxon>
        <taxon>Gentianales</taxon>
        <taxon>Apocynaceae</taxon>
        <taxon>Rauvolfioideae</taxon>
        <taxon>Vinceae</taxon>
        <taxon>Catharanthinae</taxon>
        <taxon>Catharanthus</taxon>
    </lineage>
</organism>
<dbReference type="EMBL" id="CM044702">
    <property type="protein sequence ID" value="KAI5675001.1"/>
    <property type="molecule type" value="Genomic_DNA"/>
</dbReference>
<keyword evidence="2" id="KW-1185">Reference proteome</keyword>
<sequence>MKKKKRSKTSRKGLGEVKVAPSEGTKKTIEQEKVLKNLVEAFGSISVEEVAAAYKEAQGNANKAAEILGNSLTDDSIADDQSTTCSISSGNLASSSSSSSGPSDADVGASDFVQKVIRNQKGRSRKVVATAGTVSTMLGKDYVRSVPKRSSLKFKGYNQETWSKEDMEQFLCSMLGDDCELSMGVVRDVLCQCGYDVDRALHVLLELSSSLSEESQTGHTDACSSLEVTDRTSDSASHSSESDFPDSVWSTGHLSRVHSKLGTTAEVQLSRQGSLEPELPQKVLESLFNMPTPKSAEHEPNSMNWRNIVKKMTSLGQRLETCAGDGAAVKSSPAKGEEYQVFRETAKQHWESMKLCYQKAATAFANGERDYAAYLSDQGRLHNKRAQEADERASQDIFTARNKTIENMITIDLHGQHVKQAMKVLELHLMFGAYVRSVRSFRVITGCGSHGVGKSKLKESVISLLRKEGIQWCEENRGTLLIRLNEQTKFSFVDADSDNE</sequence>
<proteinExistence type="predicted"/>
<comment type="caution">
    <text evidence="1">The sequence shown here is derived from an EMBL/GenBank/DDBJ whole genome shotgun (WGS) entry which is preliminary data.</text>
</comment>
<accession>A0ACC0BQQ0</accession>